<accession>A0AA49GRV2</accession>
<evidence type="ECO:0000256" key="3">
    <source>
        <dbReference type="PROSITE-ProRule" id="PRU00169"/>
    </source>
</evidence>
<reference evidence="6" key="1">
    <citation type="journal article" date="2023" name="Comput. Struct. Biotechnol. J.">
        <title>Discovery of a novel marine Bacteroidetes with a rich repertoire of carbohydrate-active enzymes.</title>
        <authorList>
            <person name="Chen B."/>
            <person name="Liu G."/>
            <person name="Chen Q."/>
            <person name="Wang H."/>
            <person name="Liu L."/>
            <person name="Tang K."/>
        </authorList>
    </citation>
    <scope>NUCLEOTIDE SEQUENCE</scope>
    <source>
        <strain evidence="6">TK19036</strain>
    </source>
</reference>
<name>A0AA49GRV2_9BACT</name>
<reference evidence="6" key="2">
    <citation type="journal article" date="2024" name="Antonie Van Leeuwenhoek">
        <title>Roseihalotalea indica gen. nov., sp. nov., a halophilic Bacteroidetes from mesopelagic Southwest Indian Ocean with higher carbohydrate metabolic potential.</title>
        <authorList>
            <person name="Chen B."/>
            <person name="Zhang M."/>
            <person name="Lin D."/>
            <person name="Ye J."/>
            <person name="Tang K."/>
        </authorList>
    </citation>
    <scope>NUCLEOTIDE SEQUENCE</scope>
    <source>
        <strain evidence="6">TK19036</strain>
    </source>
</reference>
<dbReference type="InterPro" id="IPR001789">
    <property type="entry name" value="Sig_transdc_resp-reg_receiver"/>
</dbReference>
<dbReference type="AlphaFoldDB" id="A0AA49GRV2"/>
<dbReference type="InterPro" id="IPR039420">
    <property type="entry name" value="WalR-like"/>
</dbReference>
<feature type="domain" description="HTH luxR-type" evidence="4">
    <location>
        <begin position="157"/>
        <end position="222"/>
    </location>
</feature>
<dbReference type="InterPro" id="IPR000792">
    <property type="entry name" value="Tscrpt_reg_LuxR_C"/>
</dbReference>
<keyword evidence="1 3" id="KW-0597">Phosphoprotein</keyword>
<dbReference type="GO" id="GO:0006355">
    <property type="term" value="P:regulation of DNA-templated transcription"/>
    <property type="evidence" value="ECO:0007669"/>
    <property type="project" value="InterPro"/>
</dbReference>
<evidence type="ECO:0000313" key="6">
    <source>
        <dbReference type="EMBL" id="WKN39497.1"/>
    </source>
</evidence>
<dbReference type="SMART" id="SM00448">
    <property type="entry name" value="REC"/>
    <property type="match status" value="1"/>
</dbReference>
<dbReference type="GO" id="GO:0000160">
    <property type="term" value="P:phosphorelay signal transduction system"/>
    <property type="evidence" value="ECO:0007669"/>
    <property type="project" value="InterPro"/>
</dbReference>
<dbReference type="Gene3D" id="3.40.50.2300">
    <property type="match status" value="1"/>
</dbReference>
<dbReference type="SUPFAM" id="SSF46894">
    <property type="entry name" value="C-terminal effector domain of the bipartite response regulators"/>
    <property type="match status" value="1"/>
</dbReference>
<feature type="modified residue" description="4-aspartylphosphate" evidence="3">
    <location>
        <position position="63"/>
    </location>
</feature>
<evidence type="ECO:0000259" key="4">
    <source>
        <dbReference type="PROSITE" id="PS50043"/>
    </source>
</evidence>
<proteinExistence type="predicted"/>
<dbReference type="PROSITE" id="PS50110">
    <property type="entry name" value="RESPONSE_REGULATORY"/>
    <property type="match status" value="1"/>
</dbReference>
<gene>
    <name evidence="6" type="ORF">K4G66_12420</name>
</gene>
<dbReference type="PANTHER" id="PTHR43214">
    <property type="entry name" value="TWO-COMPONENT RESPONSE REGULATOR"/>
    <property type="match status" value="1"/>
</dbReference>
<dbReference type="Pfam" id="PF00072">
    <property type="entry name" value="Response_reg"/>
    <property type="match status" value="1"/>
</dbReference>
<dbReference type="GO" id="GO:0003677">
    <property type="term" value="F:DNA binding"/>
    <property type="evidence" value="ECO:0007669"/>
    <property type="project" value="UniProtKB-KW"/>
</dbReference>
<dbReference type="CDD" id="cd06170">
    <property type="entry name" value="LuxR_C_like"/>
    <property type="match status" value="1"/>
</dbReference>
<evidence type="ECO:0000256" key="1">
    <source>
        <dbReference type="ARBA" id="ARBA00022553"/>
    </source>
</evidence>
<dbReference type="SMART" id="SM00421">
    <property type="entry name" value="HTH_LUXR"/>
    <property type="match status" value="1"/>
</dbReference>
<protein>
    <submittedName>
        <fullName evidence="6">Response regulator transcription factor</fullName>
    </submittedName>
</protein>
<dbReference type="CDD" id="cd17535">
    <property type="entry name" value="REC_NarL-like"/>
    <property type="match status" value="1"/>
</dbReference>
<feature type="domain" description="Response regulatory" evidence="5">
    <location>
        <begin position="12"/>
        <end position="128"/>
    </location>
</feature>
<keyword evidence="2" id="KW-0238">DNA-binding</keyword>
<dbReference type="PRINTS" id="PR00038">
    <property type="entry name" value="HTHLUXR"/>
</dbReference>
<dbReference type="InterPro" id="IPR058245">
    <property type="entry name" value="NreC/VraR/RcsB-like_REC"/>
</dbReference>
<evidence type="ECO:0000259" key="5">
    <source>
        <dbReference type="PROSITE" id="PS50110"/>
    </source>
</evidence>
<evidence type="ECO:0000256" key="2">
    <source>
        <dbReference type="ARBA" id="ARBA00023125"/>
    </source>
</evidence>
<dbReference type="InterPro" id="IPR016032">
    <property type="entry name" value="Sig_transdc_resp-reg_C-effctor"/>
</dbReference>
<dbReference type="PROSITE" id="PS50043">
    <property type="entry name" value="HTH_LUXR_2"/>
    <property type="match status" value="1"/>
</dbReference>
<dbReference type="SUPFAM" id="SSF52172">
    <property type="entry name" value="CheY-like"/>
    <property type="match status" value="1"/>
</dbReference>
<dbReference type="PANTHER" id="PTHR43214:SF43">
    <property type="entry name" value="TWO-COMPONENT RESPONSE REGULATOR"/>
    <property type="match status" value="1"/>
</dbReference>
<dbReference type="EMBL" id="CP120682">
    <property type="protein sequence ID" value="WKN39497.1"/>
    <property type="molecule type" value="Genomic_DNA"/>
</dbReference>
<sequence>MEAPFNRNFPLKVLIADDELLHREGIKALLNRVDFIDVEVEVSSGSEILASLEKEPVDIILMDIDMPGMNGIDATKQVKMYYPSTRILILSMYDNLEFILDVLRAGASGYVLKNAENLDLPSAVRALAMGSAYYSEAISNKLCDYLAQTTNSTPEERKKNLPALTQREMEVLNLIGQEYTNGEIAEKLFISANTVLTHRKNLLKKLDVRNTAGLIKSATKLGII</sequence>
<organism evidence="6">
    <name type="scientific">Roseihalotalea indica</name>
    <dbReference type="NCBI Taxonomy" id="2867963"/>
    <lineage>
        <taxon>Bacteria</taxon>
        <taxon>Pseudomonadati</taxon>
        <taxon>Bacteroidota</taxon>
        <taxon>Cytophagia</taxon>
        <taxon>Cytophagales</taxon>
        <taxon>Catalimonadaceae</taxon>
        <taxon>Roseihalotalea</taxon>
    </lineage>
</organism>
<dbReference type="InterPro" id="IPR011006">
    <property type="entry name" value="CheY-like_superfamily"/>
</dbReference>
<dbReference type="Pfam" id="PF00196">
    <property type="entry name" value="GerE"/>
    <property type="match status" value="1"/>
</dbReference>